<proteinExistence type="predicted"/>
<dbReference type="PANTHER" id="PTHR11103">
    <property type="entry name" value="SLR1189 PROTEIN"/>
    <property type="match status" value="1"/>
</dbReference>
<organism evidence="6 7">
    <name type="scientific">Flaviflagellibacter deserti</name>
    <dbReference type="NCBI Taxonomy" id="2267266"/>
    <lineage>
        <taxon>Bacteria</taxon>
        <taxon>Pseudomonadati</taxon>
        <taxon>Pseudomonadota</taxon>
        <taxon>Alphaproteobacteria</taxon>
        <taxon>Hyphomicrobiales</taxon>
        <taxon>Flaviflagellibacter</taxon>
    </lineage>
</organism>
<keyword evidence="2 3" id="KW-0808">Transferase</keyword>
<feature type="domain" description="Hcy-binding" evidence="5">
    <location>
        <begin position="4"/>
        <end position="311"/>
    </location>
</feature>
<evidence type="ECO:0000256" key="4">
    <source>
        <dbReference type="SAM" id="MobiDB-lite"/>
    </source>
</evidence>
<accession>A0ABV9Z5E5</accession>
<keyword evidence="3" id="KW-0862">Zinc</keyword>
<dbReference type="Gene3D" id="3.20.20.330">
    <property type="entry name" value="Homocysteine-binding-like domain"/>
    <property type="match status" value="1"/>
</dbReference>
<feature type="binding site" evidence="3">
    <location>
        <position position="297"/>
    </location>
    <ligand>
        <name>Zn(2+)</name>
        <dbReference type="ChEBI" id="CHEBI:29105"/>
    </ligand>
</feature>
<evidence type="ECO:0000259" key="5">
    <source>
        <dbReference type="PROSITE" id="PS50970"/>
    </source>
</evidence>
<name>A0ABV9Z5E5_9HYPH</name>
<feature type="region of interest" description="Disordered" evidence="4">
    <location>
        <begin position="254"/>
        <end position="273"/>
    </location>
</feature>
<comment type="caution">
    <text evidence="6">The sequence shown here is derived from an EMBL/GenBank/DDBJ whole genome shotgun (WGS) entry which is preliminary data.</text>
</comment>
<dbReference type="PANTHER" id="PTHR11103:SF18">
    <property type="entry name" value="SLR1189 PROTEIN"/>
    <property type="match status" value="1"/>
</dbReference>
<evidence type="ECO:0000313" key="7">
    <source>
        <dbReference type="Proteomes" id="UP001595796"/>
    </source>
</evidence>
<evidence type="ECO:0000313" key="6">
    <source>
        <dbReference type="EMBL" id="MFC5069366.1"/>
    </source>
</evidence>
<dbReference type="Proteomes" id="UP001595796">
    <property type="component" value="Unassembled WGS sequence"/>
</dbReference>
<dbReference type="InterPro" id="IPR003726">
    <property type="entry name" value="HCY_dom"/>
</dbReference>
<reference evidence="7" key="1">
    <citation type="journal article" date="2019" name="Int. J. Syst. Evol. Microbiol.">
        <title>The Global Catalogue of Microorganisms (GCM) 10K type strain sequencing project: providing services to taxonomists for standard genome sequencing and annotation.</title>
        <authorList>
            <consortium name="The Broad Institute Genomics Platform"/>
            <consortium name="The Broad Institute Genome Sequencing Center for Infectious Disease"/>
            <person name="Wu L."/>
            <person name="Ma J."/>
        </authorList>
    </citation>
    <scope>NUCLEOTIDE SEQUENCE [LARGE SCALE GENOMIC DNA]</scope>
    <source>
        <strain evidence="7">CGMCC 1.16444</strain>
    </source>
</reference>
<keyword evidence="7" id="KW-1185">Reference proteome</keyword>
<dbReference type="RefSeq" id="WP_114958041.1">
    <property type="nucleotide sequence ID" value="NZ_JBHSJF010000006.1"/>
</dbReference>
<dbReference type="SUPFAM" id="SSF82282">
    <property type="entry name" value="Homocysteine S-methyltransferase"/>
    <property type="match status" value="1"/>
</dbReference>
<evidence type="ECO:0000256" key="1">
    <source>
        <dbReference type="ARBA" id="ARBA00022603"/>
    </source>
</evidence>
<dbReference type="InterPro" id="IPR036589">
    <property type="entry name" value="HCY_dom_sf"/>
</dbReference>
<protein>
    <submittedName>
        <fullName evidence="6">Homocysteine S-methyltransferase family protein</fullName>
    </submittedName>
</protein>
<evidence type="ECO:0000256" key="2">
    <source>
        <dbReference type="ARBA" id="ARBA00022679"/>
    </source>
</evidence>
<dbReference type="Pfam" id="PF02574">
    <property type="entry name" value="S-methyl_trans"/>
    <property type="match status" value="1"/>
</dbReference>
<dbReference type="EMBL" id="JBHSJF010000006">
    <property type="protein sequence ID" value="MFC5069366.1"/>
    <property type="molecule type" value="Genomic_DNA"/>
</dbReference>
<dbReference type="PROSITE" id="PS50970">
    <property type="entry name" value="HCY"/>
    <property type="match status" value="1"/>
</dbReference>
<comment type="cofactor">
    <cofactor evidence="3">
        <name>Zn(2+)</name>
        <dbReference type="ChEBI" id="CHEBI:29105"/>
    </cofactor>
</comment>
<keyword evidence="1 3" id="KW-0489">Methyltransferase</keyword>
<keyword evidence="3" id="KW-0479">Metal-binding</keyword>
<feature type="binding site" evidence="3">
    <location>
        <position position="227"/>
    </location>
    <ligand>
        <name>Zn(2+)</name>
        <dbReference type="ChEBI" id="CHEBI:29105"/>
    </ligand>
</feature>
<gene>
    <name evidence="6" type="ORF">ACFPFW_15220</name>
</gene>
<feature type="binding site" evidence="3">
    <location>
        <position position="296"/>
    </location>
    <ligand>
        <name>Zn(2+)</name>
        <dbReference type="ChEBI" id="CHEBI:29105"/>
    </ligand>
</feature>
<sequence length="318" mass="35269">MPKYRNDLPQLGDTLFLTDSGLETTLIFHDGMELPHFASFDLLKTAAGRKRLRDYYELHARTAVENRMGFVLESVTWRANPDWAKKLGYDARSLAFANRDAIDMLVDIRREFETPASPMVISGNLGPRGDGYDPGRLMSAAEAEDYHCTQIDTLSWTEADFISGFTINNVPEAVGIVRAAKRLEVPSVISFTLETDGRLPTGQTLQEAIETTDAETGGAAAYFMINCAHPTHFEDALKANAAWTQRIRGLRANASRRSHAELDSSPDLDAGDPIELGRQYRDLRRSFGHLTMLGGCCGTDHRHVREIARFCSSAEALA</sequence>
<evidence type="ECO:0000256" key="3">
    <source>
        <dbReference type="PROSITE-ProRule" id="PRU00333"/>
    </source>
</evidence>